<evidence type="ECO:0000313" key="3">
    <source>
        <dbReference type="EMBL" id="KAK8398469.1"/>
    </source>
</evidence>
<feature type="transmembrane region" description="Helical" evidence="2">
    <location>
        <begin position="41"/>
        <end position="61"/>
    </location>
</feature>
<gene>
    <name evidence="3" type="ORF">O3P69_003965</name>
</gene>
<keyword evidence="4" id="KW-1185">Reference proteome</keyword>
<keyword evidence="2" id="KW-0472">Membrane</keyword>
<dbReference type="Proteomes" id="UP001487740">
    <property type="component" value="Unassembled WGS sequence"/>
</dbReference>
<accession>A0AAW0UFT2</accession>
<dbReference type="EMBL" id="JARAKH010000012">
    <property type="protein sequence ID" value="KAK8398469.1"/>
    <property type="molecule type" value="Genomic_DNA"/>
</dbReference>
<dbReference type="AlphaFoldDB" id="A0AAW0UFT2"/>
<keyword evidence="2" id="KW-0812">Transmembrane</keyword>
<organism evidence="3 4">
    <name type="scientific">Scylla paramamosain</name>
    <name type="common">Mud crab</name>
    <dbReference type="NCBI Taxonomy" id="85552"/>
    <lineage>
        <taxon>Eukaryota</taxon>
        <taxon>Metazoa</taxon>
        <taxon>Ecdysozoa</taxon>
        <taxon>Arthropoda</taxon>
        <taxon>Crustacea</taxon>
        <taxon>Multicrustacea</taxon>
        <taxon>Malacostraca</taxon>
        <taxon>Eumalacostraca</taxon>
        <taxon>Eucarida</taxon>
        <taxon>Decapoda</taxon>
        <taxon>Pleocyemata</taxon>
        <taxon>Brachyura</taxon>
        <taxon>Eubrachyura</taxon>
        <taxon>Portunoidea</taxon>
        <taxon>Portunidae</taxon>
        <taxon>Portuninae</taxon>
        <taxon>Scylla</taxon>
    </lineage>
</organism>
<evidence type="ECO:0000313" key="4">
    <source>
        <dbReference type="Proteomes" id="UP001487740"/>
    </source>
</evidence>
<reference evidence="3 4" key="1">
    <citation type="submission" date="2023-03" db="EMBL/GenBank/DDBJ databases">
        <title>High-quality genome of Scylla paramamosain provides insights in environmental adaptation.</title>
        <authorList>
            <person name="Zhang L."/>
        </authorList>
    </citation>
    <scope>NUCLEOTIDE SEQUENCE [LARGE SCALE GENOMIC DNA]</scope>
    <source>
        <strain evidence="3">LZ_2023a</strain>
        <tissue evidence="3">Muscle</tissue>
    </source>
</reference>
<keyword evidence="2" id="KW-1133">Transmembrane helix</keyword>
<name>A0AAW0UFT2_SCYPA</name>
<sequence length="311" mass="36114">MPTWVPYSAWVRPITSCHHCQRRYQAGRSGMMGVRGLQQEVGSVFLLPLLLLLLLVISVVGNNCGCWGTNEVYVQYKPPVSGWFRHKRRFLFERSYTVYTAEPQIHNFQLRYMVTRGNWLLLEKKKRGWNVLSKSNQNSTEQFIISCPTGQCSCQAVKVEGSSCWSINGQYSKSSNNRKPPGNLNHTKPYDSNKKRSQCLLAELQQCLNDNKSRKTDDGCEQYIRPLINSTKLKHKHEHYTYRKYYYNLTKADDHDFWLIESEKKVYAVSRNTGPCPDQLMPDSRTWLRTDDNFTENITVTCTTWDNPSGD</sequence>
<comment type="caution">
    <text evidence="3">The sequence shown here is derived from an EMBL/GenBank/DDBJ whole genome shotgun (WGS) entry which is preliminary data.</text>
</comment>
<protein>
    <submittedName>
        <fullName evidence="3">Uncharacterized protein</fullName>
    </submittedName>
</protein>
<proteinExistence type="predicted"/>
<evidence type="ECO:0000256" key="2">
    <source>
        <dbReference type="SAM" id="Phobius"/>
    </source>
</evidence>
<feature type="region of interest" description="Disordered" evidence="1">
    <location>
        <begin position="172"/>
        <end position="191"/>
    </location>
</feature>
<evidence type="ECO:0000256" key="1">
    <source>
        <dbReference type="SAM" id="MobiDB-lite"/>
    </source>
</evidence>
<dbReference type="EMBL" id="JARAKH010000012">
    <property type="protein sequence ID" value="KAK8398471.1"/>
    <property type="molecule type" value="Genomic_DNA"/>
</dbReference>